<organism evidence="1 2">
    <name type="scientific">Arabis nemorensis</name>
    <dbReference type="NCBI Taxonomy" id="586526"/>
    <lineage>
        <taxon>Eukaryota</taxon>
        <taxon>Viridiplantae</taxon>
        <taxon>Streptophyta</taxon>
        <taxon>Embryophyta</taxon>
        <taxon>Tracheophyta</taxon>
        <taxon>Spermatophyta</taxon>
        <taxon>Magnoliopsida</taxon>
        <taxon>eudicotyledons</taxon>
        <taxon>Gunneridae</taxon>
        <taxon>Pentapetalae</taxon>
        <taxon>rosids</taxon>
        <taxon>malvids</taxon>
        <taxon>Brassicales</taxon>
        <taxon>Brassicaceae</taxon>
        <taxon>Arabideae</taxon>
        <taxon>Arabis</taxon>
    </lineage>
</organism>
<comment type="caution">
    <text evidence="1">The sequence shown here is derived from an EMBL/GenBank/DDBJ whole genome shotgun (WGS) entry which is preliminary data.</text>
</comment>
<reference evidence="1" key="1">
    <citation type="submission" date="2019-07" db="EMBL/GenBank/DDBJ databases">
        <authorList>
            <person name="Dittberner H."/>
        </authorList>
    </citation>
    <scope>NUCLEOTIDE SEQUENCE [LARGE SCALE GENOMIC DNA]</scope>
</reference>
<evidence type="ECO:0000313" key="2">
    <source>
        <dbReference type="Proteomes" id="UP000489600"/>
    </source>
</evidence>
<evidence type="ECO:0000313" key="1">
    <source>
        <dbReference type="EMBL" id="VVA91985.1"/>
    </source>
</evidence>
<accession>A0A565ARF3</accession>
<dbReference type="AlphaFoldDB" id="A0A565ARF3"/>
<name>A0A565ARF3_9BRAS</name>
<dbReference type="EMBL" id="CABITT030000001">
    <property type="protein sequence ID" value="VVA91985.1"/>
    <property type="molecule type" value="Genomic_DNA"/>
</dbReference>
<sequence length="132" mass="14606">MEDFVIYRRNGGCCSLCHLGASHLSILSVFSGFLVLQAVATRIHLGLCHFATTYLHEGHKASEISQEEEAKDASSAIYVKTKPYEKFATFFLLLVDKDDTYAHVATGRLPGYRGLSKDASARQFQGLGFRTV</sequence>
<gene>
    <name evidence="1" type="ORF">ANE_LOCUS2430</name>
</gene>
<protein>
    <submittedName>
        <fullName evidence="1">Uncharacterized protein</fullName>
    </submittedName>
</protein>
<dbReference type="Proteomes" id="UP000489600">
    <property type="component" value="Unassembled WGS sequence"/>
</dbReference>
<proteinExistence type="predicted"/>
<dbReference type="OrthoDB" id="1937310at2759"/>
<keyword evidence="2" id="KW-1185">Reference proteome</keyword>